<keyword evidence="3" id="KW-1185">Reference proteome</keyword>
<name>A0A6G0U9Q2_APHGL</name>
<accession>A0A6G0U9Q2</accession>
<sequence>MRRIHGDTRGRDVDGWPEKFLGQSVRLLQRFDDRRPVATRRWSENQMIENPQEPERRDVYGQQFDGGRPEQVYDLQAEPQVDETQPVESDDDSQQAESYDESQQAESYDDSQQIESVDDSQQIESVDDSQLTESVDDSQQAESFDESQQVERVDESQQVDDQSQVEPVEDRAAAEDVDDRRVQSRSLPVGAQHLQYDIMTAATSAPEIATTITSNIEKFHKGIPTRTYTEHAYTTDSTL</sequence>
<gene>
    <name evidence="2" type="ORF">AGLY_001226</name>
</gene>
<feature type="compositionally biased region" description="Basic and acidic residues" evidence="1">
    <location>
        <begin position="168"/>
        <end position="182"/>
    </location>
</feature>
<comment type="caution">
    <text evidence="2">The sequence shown here is derived from an EMBL/GenBank/DDBJ whole genome shotgun (WGS) entry which is preliminary data.</text>
</comment>
<protein>
    <submittedName>
        <fullName evidence="2">Uncharacterized protein</fullName>
    </submittedName>
</protein>
<feature type="compositionally biased region" description="Polar residues" evidence="1">
    <location>
        <begin position="101"/>
        <end position="142"/>
    </location>
</feature>
<dbReference type="Proteomes" id="UP000475862">
    <property type="component" value="Unassembled WGS sequence"/>
</dbReference>
<evidence type="ECO:0000313" key="2">
    <source>
        <dbReference type="EMBL" id="KAE9545683.1"/>
    </source>
</evidence>
<dbReference type="OrthoDB" id="6631415at2759"/>
<feature type="region of interest" description="Disordered" evidence="1">
    <location>
        <begin position="33"/>
        <end position="186"/>
    </location>
</feature>
<dbReference type="AlphaFoldDB" id="A0A6G0U9Q2"/>
<feature type="compositionally biased region" description="Acidic residues" evidence="1">
    <location>
        <begin position="88"/>
        <end position="100"/>
    </location>
</feature>
<reference evidence="2 3" key="1">
    <citation type="submission" date="2019-08" db="EMBL/GenBank/DDBJ databases">
        <title>The genome of the soybean aphid Biotype 1, its phylome, world population structure and adaptation to the North American continent.</title>
        <authorList>
            <person name="Giordano R."/>
            <person name="Donthu R.K."/>
            <person name="Hernandez A.G."/>
            <person name="Wright C.L."/>
            <person name="Zimin A.V."/>
        </authorList>
    </citation>
    <scope>NUCLEOTIDE SEQUENCE [LARGE SCALE GENOMIC DNA]</scope>
    <source>
        <tissue evidence="2">Whole aphids</tissue>
    </source>
</reference>
<evidence type="ECO:0000313" key="3">
    <source>
        <dbReference type="Proteomes" id="UP000475862"/>
    </source>
</evidence>
<dbReference type="EMBL" id="VYZN01000001">
    <property type="protein sequence ID" value="KAE9545683.1"/>
    <property type="molecule type" value="Genomic_DNA"/>
</dbReference>
<proteinExistence type="predicted"/>
<evidence type="ECO:0000256" key="1">
    <source>
        <dbReference type="SAM" id="MobiDB-lite"/>
    </source>
</evidence>
<organism evidence="2 3">
    <name type="scientific">Aphis glycines</name>
    <name type="common">Soybean aphid</name>
    <dbReference type="NCBI Taxonomy" id="307491"/>
    <lineage>
        <taxon>Eukaryota</taxon>
        <taxon>Metazoa</taxon>
        <taxon>Ecdysozoa</taxon>
        <taxon>Arthropoda</taxon>
        <taxon>Hexapoda</taxon>
        <taxon>Insecta</taxon>
        <taxon>Pterygota</taxon>
        <taxon>Neoptera</taxon>
        <taxon>Paraneoptera</taxon>
        <taxon>Hemiptera</taxon>
        <taxon>Sternorrhyncha</taxon>
        <taxon>Aphidomorpha</taxon>
        <taxon>Aphidoidea</taxon>
        <taxon>Aphididae</taxon>
        <taxon>Aphidini</taxon>
        <taxon>Aphis</taxon>
        <taxon>Aphis</taxon>
    </lineage>
</organism>